<gene>
    <name evidence="2" type="ORF">g.28890</name>
</gene>
<protein>
    <submittedName>
        <fullName evidence="2">Uncharacterized protein</fullName>
    </submittedName>
</protein>
<feature type="compositionally biased region" description="Basic and acidic residues" evidence="1">
    <location>
        <begin position="131"/>
        <end position="140"/>
    </location>
</feature>
<accession>A0A1D2AB32</accession>
<proteinExistence type="predicted"/>
<organism evidence="2">
    <name type="scientific">Auxenochlorella protothecoides</name>
    <name type="common">Green microalga</name>
    <name type="synonym">Chlorella protothecoides</name>
    <dbReference type="NCBI Taxonomy" id="3075"/>
    <lineage>
        <taxon>Eukaryota</taxon>
        <taxon>Viridiplantae</taxon>
        <taxon>Chlorophyta</taxon>
        <taxon>core chlorophytes</taxon>
        <taxon>Trebouxiophyceae</taxon>
        <taxon>Chlorellales</taxon>
        <taxon>Chlorellaceae</taxon>
        <taxon>Auxenochlorella</taxon>
    </lineage>
</organism>
<dbReference type="EMBL" id="GDKF01002215">
    <property type="protein sequence ID" value="JAT76407.1"/>
    <property type="molecule type" value="Transcribed_RNA"/>
</dbReference>
<name>A0A1D2AB32_AUXPR</name>
<reference evidence="2" key="1">
    <citation type="submission" date="2015-08" db="EMBL/GenBank/DDBJ databases">
        <authorList>
            <person name="Babu N.S."/>
            <person name="Beckwith C.J."/>
            <person name="Beseler K.G."/>
            <person name="Brison A."/>
            <person name="Carone J.V."/>
            <person name="Caskin T.P."/>
            <person name="Diamond M."/>
            <person name="Durham M.E."/>
            <person name="Foxe J.M."/>
            <person name="Go M."/>
            <person name="Henderson B.A."/>
            <person name="Jones I.B."/>
            <person name="McGettigan J.A."/>
            <person name="Micheletti S.J."/>
            <person name="Nasrallah M.E."/>
            <person name="Ortiz D."/>
            <person name="Piller C.R."/>
            <person name="Privatt S.R."/>
            <person name="Schneider S.L."/>
            <person name="Sharp S."/>
            <person name="Smith T.C."/>
            <person name="Stanton J.D."/>
            <person name="Ullery H.E."/>
            <person name="Wilson R.J."/>
            <person name="Serrano M.G."/>
            <person name="Buck G."/>
            <person name="Lee V."/>
            <person name="Wang Y."/>
            <person name="Carvalho R."/>
            <person name="Voegtly L."/>
            <person name="Shi R."/>
            <person name="Duckworth R."/>
            <person name="Johnson A."/>
            <person name="Loviza R."/>
            <person name="Walstead R."/>
            <person name="Shah Z."/>
            <person name="Kiflezghi M."/>
            <person name="Wade K."/>
            <person name="Ball S.L."/>
            <person name="Bradley K.W."/>
            <person name="Asai D.J."/>
            <person name="Bowman C.A."/>
            <person name="Russell D.A."/>
            <person name="Pope W.H."/>
            <person name="Jacobs-Sera D."/>
            <person name="Hendrix R.W."/>
            <person name="Hatfull G.F."/>
        </authorList>
    </citation>
    <scope>NUCLEOTIDE SEQUENCE</scope>
</reference>
<sequence>MRLEAKLTRPAAVRTPSMRTARPWIGMRRRPIAWAPRWRPTLRLSRTPPRLRRCSACLCGSRACARRGRQSLCRRGRARSAQDNRPGRGPARRRHVVDPHQHQVGLVRDVAASARATPRRLCTQGSVGSWRGHEEGRAEAHGPTSKGGCLRPCRDVVIIACRGLQHQHIGCHSVHHCITSYARRGVPNICAAAAPPRIVRHGFGGHKSAAAARRQPPNPMALLRALSAAQTLPRCAISPFSCSSGTAAAASRRPSRRWVVGWLRSVAPGTSARRRPLQPLHDAAAKKSHDGQSPIVDGAFTESGMLARVAVKRSGIHPK</sequence>
<evidence type="ECO:0000313" key="2">
    <source>
        <dbReference type="EMBL" id="JAT76407.1"/>
    </source>
</evidence>
<feature type="region of interest" description="Disordered" evidence="1">
    <location>
        <begin position="74"/>
        <end position="95"/>
    </location>
</feature>
<evidence type="ECO:0000256" key="1">
    <source>
        <dbReference type="SAM" id="MobiDB-lite"/>
    </source>
</evidence>
<feature type="region of interest" description="Disordered" evidence="1">
    <location>
        <begin position="118"/>
        <end position="143"/>
    </location>
</feature>
<dbReference type="AlphaFoldDB" id="A0A1D2AB32"/>